<dbReference type="PROSITE" id="PS00409">
    <property type="entry name" value="PROKAR_NTER_METHYL"/>
    <property type="match status" value="1"/>
</dbReference>
<evidence type="ECO:0000313" key="2">
    <source>
        <dbReference type="EMBL" id="MFC7409702.1"/>
    </source>
</evidence>
<keyword evidence="1" id="KW-1133">Transmembrane helix</keyword>
<proteinExistence type="predicted"/>
<reference evidence="3" key="1">
    <citation type="journal article" date="2019" name="Int. J. Syst. Evol. Microbiol.">
        <title>The Global Catalogue of Microorganisms (GCM) 10K type strain sequencing project: providing services to taxonomists for standard genome sequencing and annotation.</title>
        <authorList>
            <consortium name="The Broad Institute Genomics Platform"/>
            <consortium name="The Broad Institute Genome Sequencing Center for Infectious Disease"/>
            <person name="Wu L."/>
            <person name="Ma J."/>
        </authorList>
    </citation>
    <scope>NUCLEOTIDE SEQUENCE [LARGE SCALE GENOMIC DNA]</scope>
    <source>
        <strain evidence="3">CGMCC 1.12371</strain>
    </source>
</reference>
<evidence type="ECO:0000313" key="3">
    <source>
        <dbReference type="Proteomes" id="UP001596501"/>
    </source>
</evidence>
<organism evidence="2 3">
    <name type="scientific">Hydrogenophaga atypica</name>
    <dbReference type="NCBI Taxonomy" id="249409"/>
    <lineage>
        <taxon>Bacteria</taxon>
        <taxon>Pseudomonadati</taxon>
        <taxon>Pseudomonadota</taxon>
        <taxon>Betaproteobacteria</taxon>
        <taxon>Burkholderiales</taxon>
        <taxon>Comamonadaceae</taxon>
        <taxon>Hydrogenophaga</taxon>
    </lineage>
</organism>
<feature type="transmembrane region" description="Helical" evidence="1">
    <location>
        <begin position="33"/>
        <end position="52"/>
    </location>
</feature>
<evidence type="ECO:0000256" key="1">
    <source>
        <dbReference type="SAM" id="Phobius"/>
    </source>
</evidence>
<accession>A0ABW2QNA4</accession>
<name>A0ABW2QNA4_9BURK</name>
<keyword evidence="1" id="KW-0812">Transmembrane</keyword>
<comment type="caution">
    <text evidence="2">The sequence shown here is derived from an EMBL/GenBank/DDBJ whole genome shotgun (WGS) entry which is preliminary data.</text>
</comment>
<dbReference type="InterPro" id="IPR012902">
    <property type="entry name" value="N_methyl_site"/>
</dbReference>
<dbReference type="RefSeq" id="WP_382223748.1">
    <property type="nucleotide sequence ID" value="NZ_JBHTCA010000008.1"/>
</dbReference>
<keyword evidence="3" id="KW-1185">Reference proteome</keyword>
<dbReference type="EMBL" id="JBHTCA010000008">
    <property type="protein sequence ID" value="MFC7409702.1"/>
    <property type="molecule type" value="Genomic_DNA"/>
</dbReference>
<dbReference type="Proteomes" id="UP001596501">
    <property type="component" value="Unassembled WGS sequence"/>
</dbReference>
<protein>
    <submittedName>
        <fullName evidence="2">PilW family protein</fullName>
    </submittedName>
</protein>
<gene>
    <name evidence="2" type="ORF">ACFQPB_12595</name>
</gene>
<sequence>MAKTPPLIAGQAEARHTRHRSQRWQTGLTLVELLVGMALGLVVAGGALALFLTELQTSRRLLLEARLGHDLRAAADLLARDLRRAGHWEASTTSDADTNPHGAIELDDASLDGLFRRVRYSFDLPGSDPLSAAFAQTDHKLTLALGGSGQQELTDPAVVRITQLAITPTDTHVSLAALCPQACGSPDTPNTCPTLAIRRYDIVLRAQATTDPSLQREVRTTVHVRNDQWSGTCPGT</sequence>
<keyword evidence="1" id="KW-0472">Membrane</keyword>